<dbReference type="STRING" id="983.SAMN05443543_107121"/>
<comment type="subcellular location">
    <subcellularLocation>
        <location evidence="1">Periplasm</location>
    </subcellularLocation>
</comment>
<feature type="signal peptide" evidence="5">
    <location>
        <begin position="1"/>
        <end position="23"/>
    </location>
</feature>
<dbReference type="InterPro" id="IPR031680">
    <property type="entry name" value="Hepar_II_III_N"/>
</dbReference>
<proteinExistence type="predicted"/>
<dbReference type="EMBL" id="BJNP01000014">
    <property type="protein sequence ID" value="GEC72014.1"/>
    <property type="molecule type" value="Genomic_DNA"/>
</dbReference>
<evidence type="ECO:0000313" key="8">
    <source>
        <dbReference type="EMBL" id="GEC72014.1"/>
    </source>
</evidence>
<evidence type="ECO:0000256" key="4">
    <source>
        <dbReference type="ARBA" id="ARBA00023239"/>
    </source>
</evidence>
<evidence type="ECO:0000256" key="5">
    <source>
        <dbReference type="SAM" id="SignalP"/>
    </source>
</evidence>
<evidence type="ECO:0000256" key="2">
    <source>
        <dbReference type="ARBA" id="ARBA00022729"/>
    </source>
</evidence>
<dbReference type="RefSeq" id="WP_073245623.1">
    <property type="nucleotide sequence ID" value="NZ_BJNP01000014.1"/>
</dbReference>
<keyword evidence="4" id="KW-0456">Lyase</keyword>
<keyword evidence="2 5" id="KW-0732">Signal</keyword>
<sequence>MKKLKSMLGIFVFSLLLLTKVQAQEKSITKSSFNNINLAYPGLEKVNSLYTAAKYEEAAKELLSYYRNRKNIKHPDFNVGDEARFRGKDIGKANQLKADNALEHKFQPQKGYGYYDYGKDINWEYWPVKDNEVRWQLHRVTWWQPMGMAYRSSGDEKYAKEWIFQFRDWAKKNALGLSKENDRYAWRPLEVSDRTQSLPGTFNLFVNSPNFTPNFLLEFLTLFTQQADYITAHYSEEGNHLLFEAQRVLGAGSIFPELKNAEAWRKSGIEILNREIKLQVLADGMQWELSPTYHVASIEIFLKAYNSAKMAGVAKEFPESYVKTIENMAVATAKISFPDYNNPMFGDSWLNEKTGRMKQFESWAKLFPDNKLLKYFATNGQEGVTDFLSSALENAGFYTFRNGWNNQSTVMIVKAGPEGKFHAQPDNGTFELWVKGRNFTPDAGCYIYSGDAEITKMRNWYRQTRVHSTLTLDNENMVITKAQQNKWETSKNLDILTYTNPSYADLNHQRTILFIDQKYFLIIDKAIGKATGNLGVHFQLKEDSTPVFDKTKNKVYTTYADGNNLMIQSLNTDKLSLNEEEGKVSYAYAKEITRPAFVFEKMKNNDKTEQFITVVYPYDGNKAPQISLKENKGNDFEKGNINVLLDINGKKTNLKTKIQ</sequence>
<dbReference type="NCBIfam" id="NF045573">
    <property type="entry name" value="Hepsulflyase_CFB"/>
    <property type="match status" value="1"/>
</dbReference>
<dbReference type="Gene3D" id="2.70.98.70">
    <property type="match status" value="1"/>
</dbReference>
<dbReference type="PANTHER" id="PTHR39210">
    <property type="entry name" value="HEPARIN-SULFATE LYASE"/>
    <property type="match status" value="1"/>
</dbReference>
<evidence type="ECO:0000259" key="6">
    <source>
        <dbReference type="Pfam" id="PF07940"/>
    </source>
</evidence>
<reference evidence="8 9" key="1">
    <citation type="submission" date="2019-06" db="EMBL/GenBank/DDBJ databases">
        <title>Whole genome shotgun sequence of Flavobacterium flevense NBRC 14960.</title>
        <authorList>
            <person name="Hosoyama A."/>
            <person name="Uohara A."/>
            <person name="Ohji S."/>
            <person name="Ichikawa N."/>
        </authorList>
    </citation>
    <scope>NUCLEOTIDE SEQUENCE [LARGE SCALE GENOMIC DNA]</scope>
    <source>
        <strain evidence="8 9">NBRC 14960</strain>
    </source>
</reference>
<dbReference type="PANTHER" id="PTHR39210:SF1">
    <property type="entry name" value="HEPARIN-SULFATE LYASE"/>
    <property type="match status" value="1"/>
</dbReference>
<name>A0A4Y4AZH8_9FLAO</name>
<keyword evidence="3" id="KW-0574">Periplasm</keyword>
<feature type="domain" description="Heparin-sulfate lyase N-terminal" evidence="7">
    <location>
        <begin position="33"/>
        <end position="375"/>
    </location>
</feature>
<dbReference type="AlphaFoldDB" id="A0A4Y4AZH8"/>
<dbReference type="SUPFAM" id="SSF48230">
    <property type="entry name" value="Chondroitin AC/alginate lyase"/>
    <property type="match status" value="1"/>
</dbReference>
<dbReference type="InterPro" id="IPR008929">
    <property type="entry name" value="Chondroitin_lyas"/>
</dbReference>
<organism evidence="8 9">
    <name type="scientific">Flavobacterium flevense</name>
    <dbReference type="NCBI Taxonomy" id="983"/>
    <lineage>
        <taxon>Bacteria</taxon>
        <taxon>Pseudomonadati</taxon>
        <taxon>Bacteroidota</taxon>
        <taxon>Flavobacteriia</taxon>
        <taxon>Flavobacteriales</taxon>
        <taxon>Flavobacteriaceae</taxon>
        <taxon>Flavobacterium</taxon>
    </lineage>
</organism>
<protein>
    <submittedName>
        <fullName evidence="8">Heparinase</fullName>
    </submittedName>
</protein>
<keyword evidence="9" id="KW-1185">Reference proteome</keyword>
<evidence type="ECO:0000256" key="3">
    <source>
        <dbReference type="ARBA" id="ARBA00022764"/>
    </source>
</evidence>
<dbReference type="Pfam" id="PF16889">
    <property type="entry name" value="Hepar_II_III_N"/>
    <property type="match status" value="1"/>
</dbReference>
<dbReference type="GO" id="GO:0042597">
    <property type="term" value="C:periplasmic space"/>
    <property type="evidence" value="ECO:0007669"/>
    <property type="project" value="UniProtKB-SubCell"/>
</dbReference>
<dbReference type="Gene3D" id="1.50.10.100">
    <property type="entry name" value="Chondroitin AC/alginate lyase"/>
    <property type="match status" value="1"/>
</dbReference>
<dbReference type="InterPro" id="IPR012480">
    <property type="entry name" value="Hepar_II_III_C"/>
</dbReference>
<evidence type="ECO:0000313" key="9">
    <source>
        <dbReference type="Proteomes" id="UP000316775"/>
    </source>
</evidence>
<dbReference type="GO" id="GO:0016829">
    <property type="term" value="F:lyase activity"/>
    <property type="evidence" value="ECO:0007669"/>
    <property type="project" value="UniProtKB-KW"/>
</dbReference>
<dbReference type="InterPro" id="IPR054646">
    <property type="entry name" value="HepC"/>
</dbReference>
<feature type="chain" id="PRO_5023051029" evidence="5">
    <location>
        <begin position="24"/>
        <end position="659"/>
    </location>
</feature>
<feature type="domain" description="Heparinase II/III-like C-terminal" evidence="6">
    <location>
        <begin position="389"/>
        <end position="590"/>
    </location>
</feature>
<dbReference type="Pfam" id="PF07940">
    <property type="entry name" value="Hepar_II_III_C"/>
    <property type="match status" value="1"/>
</dbReference>
<evidence type="ECO:0000256" key="1">
    <source>
        <dbReference type="ARBA" id="ARBA00004418"/>
    </source>
</evidence>
<dbReference type="Proteomes" id="UP000316775">
    <property type="component" value="Unassembled WGS sequence"/>
</dbReference>
<evidence type="ECO:0000259" key="7">
    <source>
        <dbReference type="Pfam" id="PF16889"/>
    </source>
</evidence>
<comment type="caution">
    <text evidence="8">The sequence shown here is derived from an EMBL/GenBank/DDBJ whole genome shotgun (WGS) entry which is preliminary data.</text>
</comment>
<accession>A0A4Y4AZH8</accession>
<gene>
    <name evidence="8" type="ORF">FFL01_15530</name>
</gene>